<feature type="coiled-coil region" evidence="1">
    <location>
        <begin position="425"/>
        <end position="501"/>
    </location>
</feature>
<name>A0A484L753_9ASTE</name>
<dbReference type="Proteomes" id="UP000595140">
    <property type="component" value="Unassembled WGS sequence"/>
</dbReference>
<evidence type="ECO:0000256" key="2">
    <source>
        <dbReference type="SAM" id="MobiDB-lite"/>
    </source>
</evidence>
<gene>
    <name evidence="3" type="ORF">CCAM_LOCUS13770</name>
</gene>
<protein>
    <submittedName>
        <fullName evidence="3">Uncharacterized protein</fullName>
    </submittedName>
</protein>
<feature type="compositionally biased region" description="Basic residues" evidence="2">
    <location>
        <begin position="283"/>
        <end position="295"/>
    </location>
</feature>
<keyword evidence="4" id="KW-1185">Reference proteome</keyword>
<keyword evidence="1" id="KW-0175">Coiled coil</keyword>
<dbReference type="Gene3D" id="1.20.5.340">
    <property type="match status" value="1"/>
</dbReference>
<feature type="region of interest" description="Disordered" evidence="2">
    <location>
        <begin position="283"/>
        <end position="308"/>
    </location>
</feature>
<sequence>MIVSDSDSATPSSNSRQADHSASGRNPSHTQLPQPSPSAVPGQKRRRLRKQFPSSTPVDEGSRVKLDENIMALCHCQISDRGFADATDMVGPSIEVLRPTSTQTALDAPSGFFTVHLASLKKGLRFPLHPLLIEFLNVVDLLPCQLVPNSHRYITGYQRSSKLFASDKKGSTKDWKPFFVFVSTGPESPFTGSGRPSFRRIPCPPSDATLLSITRQVCNKGVMNIKEVVTEESLAGLGFEFVQDELRHQPNLLRDIPGVELQDLGEEMDGDLLLSHFTAGRKRKREAKGQCKRSSSHREESPPREPAVIVVEDQDDAALETGAMAGHSPPHSLMPGGDLAGSSQGVASERPPSSPAVTYEVATGGHSTRLCIPPLPQSLGDVQLETLITLPAEDQARISAGSEDDLDNMATLGMIEVVGRKRGRQAALGEALKAAEAKQKELQEEVARLTRELEERESRCAALVVEKASQEDRCVALEADKASLSSEVESVSARVVELEGEKYDLI</sequence>
<feature type="region of interest" description="Disordered" evidence="2">
    <location>
        <begin position="1"/>
        <end position="61"/>
    </location>
</feature>
<feature type="compositionally biased region" description="Polar residues" evidence="2">
    <location>
        <begin position="23"/>
        <end position="33"/>
    </location>
</feature>
<organism evidence="3 4">
    <name type="scientific">Cuscuta campestris</name>
    <dbReference type="NCBI Taxonomy" id="132261"/>
    <lineage>
        <taxon>Eukaryota</taxon>
        <taxon>Viridiplantae</taxon>
        <taxon>Streptophyta</taxon>
        <taxon>Embryophyta</taxon>
        <taxon>Tracheophyta</taxon>
        <taxon>Spermatophyta</taxon>
        <taxon>Magnoliopsida</taxon>
        <taxon>eudicotyledons</taxon>
        <taxon>Gunneridae</taxon>
        <taxon>Pentapetalae</taxon>
        <taxon>asterids</taxon>
        <taxon>lamiids</taxon>
        <taxon>Solanales</taxon>
        <taxon>Convolvulaceae</taxon>
        <taxon>Cuscuteae</taxon>
        <taxon>Cuscuta</taxon>
        <taxon>Cuscuta subgen. Grammica</taxon>
        <taxon>Cuscuta sect. Cleistogrammica</taxon>
    </lineage>
</organism>
<evidence type="ECO:0000256" key="1">
    <source>
        <dbReference type="SAM" id="Coils"/>
    </source>
</evidence>
<accession>A0A484L753</accession>
<evidence type="ECO:0000313" key="4">
    <source>
        <dbReference type="Proteomes" id="UP000595140"/>
    </source>
</evidence>
<feature type="region of interest" description="Disordered" evidence="2">
    <location>
        <begin position="322"/>
        <end position="357"/>
    </location>
</feature>
<evidence type="ECO:0000313" key="3">
    <source>
        <dbReference type="EMBL" id="VFQ71994.1"/>
    </source>
</evidence>
<dbReference type="AlphaFoldDB" id="A0A484L753"/>
<feature type="compositionally biased region" description="Low complexity" evidence="2">
    <location>
        <begin position="1"/>
        <end position="15"/>
    </location>
</feature>
<reference evidence="3 4" key="1">
    <citation type="submission" date="2018-04" db="EMBL/GenBank/DDBJ databases">
        <authorList>
            <person name="Vogel A."/>
        </authorList>
    </citation>
    <scope>NUCLEOTIDE SEQUENCE [LARGE SCALE GENOMIC DNA]</scope>
</reference>
<dbReference type="OrthoDB" id="686887at2759"/>
<dbReference type="EMBL" id="OOIL02001104">
    <property type="protein sequence ID" value="VFQ71994.1"/>
    <property type="molecule type" value="Genomic_DNA"/>
</dbReference>
<proteinExistence type="predicted"/>